<feature type="transmembrane region" description="Helical" evidence="1">
    <location>
        <begin position="193"/>
        <end position="217"/>
    </location>
</feature>
<dbReference type="EMBL" id="LK932849">
    <property type="protein sequence ID" value="CDS94814.1"/>
    <property type="molecule type" value="Genomic_DNA"/>
</dbReference>
<protein>
    <submittedName>
        <fullName evidence="5">GGDEF domain-containing protein</fullName>
    </submittedName>
    <submittedName>
        <fullName evidence="3">Putative diguanylate kinase signaling protein</fullName>
        <ecNumber evidence="3">2.7.7.65</ecNumber>
    </submittedName>
</protein>
<dbReference type="PATRIC" id="fig|1496.897.peg.3504"/>
<keyword evidence="3" id="KW-0548">Nucleotidyltransferase</keyword>
<dbReference type="KEGG" id="pdf:CD630DERM_28870"/>
<name>A0A031WLI8_CLODI</name>
<gene>
    <name evidence="4" type="ORF">BN1095_20092</name>
    <name evidence="3" type="ORF">BN1096_700110</name>
    <name evidence="5" type="ORF">KRM00_000395</name>
</gene>
<dbReference type="EC" id="2.7.7.65" evidence="3"/>
<dbReference type="CDD" id="cd01949">
    <property type="entry name" value="GGDEF"/>
    <property type="match status" value="1"/>
</dbReference>
<proteinExistence type="predicted"/>
<accession>A0A031WLI8</accession>
<dbReference type="AlphaFoldDB" id="A0A031WLI8"/>
<dbReference type="InterPro" id="IPR043128">
    <property type="entry name" value="Rev_trsase/Diguanyl_cyclase"/>
</dbReference>
<dbReference type="SMART" id="SM00267">
    <property type="entry name" value="GGDEF"/>
    <property type="match status" value="1"/>
</dbReference>
<organism evidence="3">
    <name type="scientific">Clostridioides difficile</name>
    <name type="common">Peptoclostridium difficile</name>
    <dbReference type="NCBI Taxonomy" id="1496"/>
    <lineage>
        <taxon>Bacteria</taxon>
        <taxon>Bacillati</taxon>
        <taxon>Bacillota</taxon>
        <taxon>Clostridia</taxon>
        <taxon>Peptostreptococcales</taxon>
        <taxon>Peptostreptococcaceae</taxon>
        <taxon>Clostridioides</taxon>
    </lineage>
</organism>
<reference evidence="5" key="3">
    <citation type="submission" date="2021-06" db="EMBL/GenBank/DDBJ databases">
        <authorList>
            <consortium name="NCBI Pathogen Detection Project"/>
        </authorList>
    </citation>
    <scope>NUCLEOTIDE SEQUENCE</scope>
    <source>
        <strain evidence="5">HN1000</strain>
    </source>
</reference>
<keyword evidence="1" id="KW-0472">Membrane</keyword>
<dbReference type="GO" id="GO:1902201">
    <property type="term" value="P:negative regulation of bacterial-type flagellum-dependent cell motility"/>
    <property type="evidence" value="ECO:0007669"/>
    <property type="project" value="TreeGrafter"/>
</dbReference>
<dbReference type="PANTHER" id="PTHR45138">
    <property type="entry name" value="REGULATORY COMPONENTS OF SENSORY TRANSDUCTION SYSTEM"/>
    <property type="match status" value="1"/>
</dbReference>
<keyword evidence="3" id="KW-0808">Transferase</keyword>
<feature type="domain" description="GGDEF" evidence="2">
    <location>
        <begin position="257"/>
        <end position="384"/>
    </location>
</feature>
<dbReference type="InterPro" id="IPR029787">
    <property type="entry name" value="Nucleotide_cyclase"/>
</dbReference>
<dbReference type="Proteomes" id="UP000878956">
    <property type="component" value="Unassembled WGS sequence"/>
</dbReference>
<keyword evidence="1" id="KW-0812">Transmembrane</keyword>
<dbReference type="PROSITE" id="PS50887">
    <property type="entry name" value="GGDEF"/>
    <property type="match status" value="1"/>
</dbReference>
<evidence type="ECO:0000256" key="1">
    <source>
        <dbReference type="SAM" id="Phobius"/>
    </source>
</evidence>
<dbReference type="GO" id="GO:0016301">
    <property type="term" value="F:kinase activity"/>
    <property type="evidence" value="ECO:0007669"/>
    <property type="project" value="UniProtKB-KW"/>
</dbReference>
<dbReference type="InterPro" id="IPR000160">
    <property type="entry name" value="GGDEF_dom"/>
</dbReference>
<dbReference type="InterPro" id="IPR050469">
    <property type="entry name" value="Diguanylate_Cyclase"/>
</dbReference>
<evidence type="ECO:0000313" key="4">
    <source>
        <dbReference type="EMBL" id="CDS94814.1"/>
    </source>
</evidence>
<dbReference type="EMBL" id="DAEPXK010000003">
    <property type="protein sequence ID" value="HBH1540942.1"/>
    <property type="molecule type" value="Genomic_DNA"/>
</dbReference>
<dbReference type="GO" id="GO:0005886">
    <property type="term" value="C:plasma membrane"/>
    <property type="evidence" value="ECO:0007669"/>
    <property type="project" value="TreeGrafter"/>
</dbReference>
<dbReference type="EMBL" id="LK932525">
    <property type="protein sequence ID" value="CDS88697.1"/>
    <property type="molecule type" value="Genomic_DNA"/>
</dbReference>
<dbReference type="SUPFAM" id="SSF55073">
    <property type="entry name" value="Nucleotide cyclase"/>
    <property type="match status" value="1"/>
</dbReference>
<feature type="transmembrane region" description="Helical" evidence="1">
    <location>
        <begin position="12"/>
        <end position="32"/>
    </location>
</feature>
<dbReference type="Gene3D" id="3.30.70.270">
    <property type="match status" value="1"/>
</dbReference>
<dbReference type="Pfam" id="PF00990">
    <property type="entry name" value="GGDEF"/>
    <property type="match status" value="1"/>
</dbReference>
<dbReference type="NCBIfam" id="TIGR00254">
    <property type="entry name" value="GGDEF"/>
    <property type="match status" value="1"/>
</dbReference>
<dbReference type="RefSeq" id="WP_003439713.1">
    <property type="nucleotide sequence ID" value="NZ_AP031492.1"/>
</dbReference>
<dbReference type="GO" id="GO:0052621">
    <property type="term" value="F:diguanylate cyclase activity"/>
    <property type="evidence" value="ECO:0007669"/>
    <property type="project" value="UniProtKB-EC"/>
</dbReference>
<dbReference type="GeneID" id="66355298"/>
<evidence type="ECO:0000313" key="5">
    <source>
        <dbReference type="EMBL" id="HBH1540942.1"/>
    </source>
</evidence>
<reference evidence="3" key="1">
    <citation type="submission" date="2014-07" db="EMBL/GenBank/DDBJ databases">
        <authorList>
            <person name="Monot Marc"/>
        </authorList>
    </citation>
    <scope>NUCLEOTIDE SEQUENCE</scope>
    <source>
        <strain evidence="4">7032989</strain>
    </source>
</reference>
<evidence type="ECO:0000259" key="2">
    <source>
        <dbReference type="PROSITE" id="PS50887"/>
    </source>
</evidence>
<keyword evidence="3" id="KW-0418">Kinase</keyword>
<reference evidence="5" key="2">
    <citation type="journal article" date="2018" name="Genome Biol.">
        <title>SKESA: strategic k-mer extension for scrupulous assemblies.</title>
        <authorList>
            <person name="Souvorov A."/>
            <person name="Agarwala R."/>
            <person name="Lipman D.J."/>
        </authorList>
    </citation>
    <scope>NUCLEOTIDE SEQUENCE</scope>
    <source>
        <strain evidence="5">HN1000</strain>
    </source>
</reference>
<dbReference type="PANTHER" id="PTHR45138:SF23">
    <property type="entry name" value="SIGNALING PROTEIN"/>
    <property type="match status" value="1"/>
</dbReference>
<keyword evidence="1" id="KW-1133">Transmembrane helix</keyword>
<evidence type="ECO:0000313" key="3">
    <source>
        <dbReference type="EMBL" id="CDS88697.1"/>
    </source>
</evidence>
<dbReference type="PROSITE" id="PS51257">
    <property type="entry name" value="PROKAR_LIPOPROTEIN"/>
    <property type="match status" value="1"/>
</dbReference>
<dbReference type="GO" id="GO:0043709">
    <property type="term" value="P:cell adhesion involved in single-species biofilm formation"/>
    <property type="evidence" value="ECO:0007669"/>
    <property type="project" value="TreeGrafter"/>
</dbReference>
<sequence>MKINKKFNRVDMQVSILTAIIVIISSSCVYFFNYTLTYKSMIYSLSERSKHIYEYVERNIDKNTFTEINSKEDQSKKSYKSSKILLESVKNTTGVMYLYTAKKTKDGSLVYVVDGLNSSRSDFRNAGDLIEKEIWGDLNKALDNHILLPKKIKSTSWGYIFISYFPIHNDVGKVVGVIGIEFEAKHQYNTFKFISIVTPIIALLTCLISALIAVILFKRISNPTYTDFANTDYLTGLKNRNAFEIDMNNLNNSNLKNLISIISIDLDGLKKINDKFGHQTGDLYIKQASKIIQYVINKKYIVYRIGGDEYIIILKNLSHKEINNIINNINLKIVEENSTNELKLSMSIGYAIFDEKVDVSLFDTYRRADSQMYDNKRKINKQYQ</sequence>